<dbReference type="PANTHER" id="PTHR34818:SF1">
    <property type="entry name" value="PROTEIN BLI-3"/>
    <property type="match status" value="1"/>
</dbReference>
<sequence length="174" mass="19446">MRSDSMSQSHLDNDAVKEVGKHIRHAKVAMFTTRSNGDRLISRPLHTRDTEFDGNLWFFTGLDTTKVGEIKSNPRVNLAYVDAGDGAFLSVEGRAEIVRDQHKVDELWSDAMDSIFFKGGKTDPNLVLIKVTCESAELWTSSSTAIGRVYNFIKAKITGDEKDLGAHKHVELKH</sequence>
<proteinExistence type="predicted"/>
<dbReference type="EMBL" id="CP035704">
    <property type="protein sequence ID" value="QBB70061.1"/>
    <property type="molecule type" value="Genomic_DNA"/>
</dbReference>
<accession>A0A411HHV0</accession>
<dbReference type="OrthoDB" id="1432662at2"/>
<dbReference type="InterPro" id="IPR052917">
    <property type="entry name" value="Stress-Dev_Protein"/>
</dbReference>
<evidence type="ECO:0000259" key="1">
    <source>
        <dbReference type="Pfam" id="PF16242"/>
    </source>
</evidence>
<protein>
    <submittedName>
        <fullName evidence="2">General stress protein</fullName>
    </submittedName>
</protein>
<dbReference type="Pfam" id="PF16242">
    <property type="entry name" value="Pyrid_ox_like"/>
    <property type="match status" value="1"/>
</dbReference>
<evidence type="ECO:0000313" key="3">
    <source>
        <dbReference type="Proteomes" id="UP000291562"/>
    </source>
</evidence>
<dbReference type="SUPFAM" id="SSF50475">
    <property type="entry name" value="FMN-binding split barrel"/>
    <property type="match status" value="1"/>
</dbReference>
<reference evidence="2 3" key="1">
    <citation type="submission" date="2019-01" db="EMBL/GenBank/DDBJ databases">
        <title>Pseudolysobacter antarctica gen. nov., sp. nov., isolated from Fildes Peninsula, Antarctica.</title>
        <authorList>
            <person name="Wei Z."/>
            <person name="Peng F."/>
        </authorList>
    </citation>
    <scope>NUCLEOTIDE SEQUENCE [LARGE SCALE GENOMIC DNA]</scope>
    <source>
        <strain evidence="2 3">AQ6-296</strain>
    </source>
</reference>
<dbReference type="PANTHER" id="PTHR34818">
    <property type="entry name" value="PROTEIN BLI-3"/>
    <property type="match status" value="1"/>
</dbReference>
<name>A0A411HHV0_9GAMM</name>
<dbReference type="Gene3D" id="2.30.110.10">
    <property type="entry name" value="Electron Transport, Fmn-binding Protein, Chain A"/>
    <property type="match status" value="1"/>
</dbReference>
<dbReference type="InterPro" id="IPR012349">
    <property type="entry name" value="Split_barrel_FMN-bd"/>
</dbReference>
<gene>
    <name evidence="2" type="ORF">ELE36_06610</name>
</gene>
<feature type="domain" description="General stress protein FMN-binding split barrel" evidence="1">
    <location>
        <begin position="14"/>
        <end position="163"/>
    </location>
</feature>
<dbReference type="AlphaFoldDB" id="A0A411HHV0"/>
<organism evidence="2 3">
    <name type="scientific">Pseudolysobacter antarcticus</name>
    <dbReference type="NCBI Taxonomy" id="2511995"/>
    <lineage>
        <taxon>Bacteria</taxon>
        <taxon>Pseudomonadati</taxon>
        <taxon>Pseudomonadota</taxon>
        <taxon>Gammaproteobacteria</taxon>
        <taxon>Lysobacterales</taxon>
        <taxon>Rhodanobacteraceae</taxon>
        <taxon>Pseudolysobacter</taxon>
    </lineage>
</organism>
<evidence type="ECO:0000313" key="2">
    <source>
        <dbReference type="EMBL" id="QBB70061.1"/>
    </source>
</evidence>
<dbReference type="KEGG" id="xbc:ELE36_06610"/>
<keyword evidence="3" id="KW-1185">Reference proteome</keyword>
<dbReference type="InterPro" id="IPR038725">
    <property type="entry name" value="YdaG_split_barrel_FMN-bd"/>
</dbReference>
<dbReference type="Proteomes" id="UP000291562">
    <property type="component" value="Chromosome"/>
</dbReference>